<evidence type="ECO:0000313" key="2">
    <source>
        <dbReference type="Proteomes" id="UP000684084"/>
    </source>
</evidence>
<dbReference type="AlphaFoldDB" id="A0A916E732"/>
<reference evidence="1" key="1">
    <citation type="submission" date="2020-05" db="EMBL/GenBank/DDBJ databases">
        <authorList>
            <person name="Rincon C."/>
            <person name="Sanders R I."/>
            <person name="Robbins C."/>
            <person name="Chaturvedi A."/>
        </authorList>
    </citation>
    <scope>NUCLEOTIDE SEQUENCE</scope>
    <source>
        <strain evidence="1">CHB12</strain>
    </source>
</reference>
<comment type="caution">
    <text evidence="1">The sequence shown here is derived from an EMBL/GenBank/DDBJ whole genome shotgun (WGS) entry which is preliminary data.</text>
</comment>
<proteinExistence type="predicted"/>
<sequence length="71" mass="8470">MNFSLYKLKFLLVNKSIIFEVTIEETFELKRGWMLKSNQKSVKRMIKTVKSYTEGNFIVDTFTELPPEEIF</sequence>
<evidence type="ECO:0000313" key="1">
    <source>
        <dbReference type="EMBL" id="CAB5364803.1"/>
    </source>
</evidence>
<dbReference type="EMBL" id="CAGKOT010000020">
    <property type="protein sequence ID" value="CAB5364803.1"/>
    <property type="molecule type" value="Genomic_DNA"/>
</dbReference>
<protein>
    <submittedName>
        <fullName evidence="1">Uncharacterized protein</fullName>
    </submittedName>
</protein>
<organism evidence="1 2">
    <name type="scientific">Rhizophagus irregularis</name>
    <dbReference type="NCBI Taxonomy" id="588596"/>
    <lineage>
        <taxon>Eukaryota</taxon>
        <taxon>Fungi</taxon>
        <taxon>Fungi incertae sedis</taxon>
        <taxon>Mucoromycota</taxon>
        <taxon>Glomeromycotina</taxon>
        <taxon>Glomeromycetes</taxon>
        <taxon>Glomerales</taxon>
        <taxon>Glomeraceae</taxon>
        <taxon>Rhizophagus</taxon>
    </lineage>
</organism>
<dbReference type="Proteomes" id="UP000684084">
    <property type="component" value="Unassembled WGS sequence"/>
</dbReference>
<gene>
    <name evidence="1" type="ORF">CHRIB12_LOCUS10154</name>
</gene>
<name>A0A916E732_9GLOM</name>
<accession>A0A916E732</accession>